<name>A0ABR2HWB5_9EUKA</name>
<evidence type="ECO:0000256" key="1">
    <source>
        <dbReference type="SAM" id="MobiDB-lite"/>
    </source>
</evidence>
<feature type="region of interest" description="Disordered" evidence="1">
    <location>
        <begin position="145"/>
        <end position="172"/>
    </location>
</feature>
<proteinExistence type="predicted"/>
<dbReference type="EMBL" id="JAPFFF010000021">
    <property type="protein sequence ID" value="KAK8853901.1"/>
    <property type="molecule type" value="Genomic_DNA"/>
</dbReference>
<evidence type="ECO:0000313" key="3">
    <source>
        <dbReference type="Proteomes" id="UP001470230"/>
    </source>
</evidence>
<feature type="compositionally biased region" description="Low complexity" evidence="1">
    <location>
        <begin position="235"/>
        <end position="246"/>
    </location>
</feature>
<gene>
    <name evidence="2" type="ORF">M9Y10_016446</name>
</gene>
<feature type="compositionally biased region" description="Polar residues" evidence="1">
    <location>
        <begin position="151"/>
        <end position="172"/>
    </location>
</feature>
<dbReference type="Proteomes" id="UP001470230">
    <property type="component" value="Unassembled WGS sequence"/>
</dbReference>
<comment type="caution">
    <text evidence="2">The sequence shown here is derived from an EMBL/GenBank/DDBJ whole genome shotgun (WGS) entry which is preliminary data.</text>
</comment>
<reference evidence="2 3" key="1">
    <citation type="submission" date="2024-04" db="EMBL/GenBank/DDBJ databases">
        <title>Tritrichomonas musculus Genome.</title>
        <authorList>
            <person name="Alves-Ferreira E."/>
            <person name="Grigg M."/>
            <person name="Lorenzi H."/>
            <person name="Galac M."/>
        </authorList>
    </citation>
    <scope>NUCLEOTIDE SEQUENCE [LARGE SCALE GENOMIC DNA]</scope>
    <source>
        <strain evidence="2 3">EAF2021</strain>
    </source>
</reference>
<feature type="region of interest" description="Disordered" evidence="1">
    <location>
        <begin position="235"/>
        <end position="257"/>
    </location>
</feature>
<sequence>MLNDDILTEIQKLKEISNWTKNKISDIEMKLSKENRNNINQNHQNENHCFNINEFDHTHLKTKNIDEINIHSLESQNSLSNNKDMELIECLYDRSRKHLEIFQKKCDDLLNSRNSNKIEKKSKKKNDQLYQIYLDYYLDENNLSDKKKNHLSNPNKNNRSAKNPNTFSNPQYPLNHILSDNINYRSSNNFNFMKGCEYGHNFNQYNMYGKPYADCNNINNIDFYKKCTSDTNISDSSCESDSFSQTSKKKYDQGSLVTSNTSTAFDNSYNSDYSNDSNDSNDSDNTDNSTFLKSLYLNGQKVYSNNNIPFHYTNNMNPVICNPLNLPTNFVNKRNHNNMLNNTSTFDTSSISAQSYSLNSESNISDY</sequence>
<accession>A0ABR2HWB5</accession>
<protein>
    <submittedName>
        <fullName evidence="2">Uncharacterized protein</fullName>
    </submittedName>
</protein>
<organism evidence="2 3">
    <name type="scientific">Tritrichomonas musculus</name>
    <dbReference type="NCBI Taxonomy" id="1915356"/>
    <lineage>
        <taxon>Eukaryota</taxon>
        <taxon>Metamonada</taxon>
        <taxon>Parabasalia</taxon>
        <taxon>Tritrichomonadida</taxon>
        <taxon>Tritrichomonadidae</taxon>
        <taxon>Tritrichomonas</taxon>
    </lineage>
</organism>
<keyword evidence="3" id="KW-1185">Reference proteome</keyword>
<evidence type="ECO:0000313" key="2">
    <source>
        <dbReference type="EMBL" id="KAK8853901.1"/>
    </source>
</evidence>